<dbReference type="EMBL" id="MVBM01000012">
    <property type="protein sequence ID" value="OOK64586.1"/>
    <property type="molecule type" value="Genomic_DNA"/>
</dbReference>
<comment type="caution">
    <text evidence="2">The sequence shown here is derived from an EMBL/GenBank/DDBJ whole genome shotgun (WGS) entry which is preliminary data.</text>
</comment>
<proteinExistence type="predicted"/>
<dbReference type="InterPro" id="IPR000084">
    <property type="entry name" value="PE-PGRS_N"/>
</dbReference>
<organism evidence="2 3">
    <name type="scientific">Mycobacterium kansasii</name>
    <dbReference type="NCBI Taxonomy" id="1768"/>
    <lineage>
        <taxon>Bacteria</taxon>
        <taxon>Bacillati</taxon>
        <taxon>Actinomycetota</taxon>
        <taxon>Actinomycetes</taxon>
        <taxon>Mycobacteriales</taxon>
        <taxon>Mycobacteriaceae</taxon>
        <taxon>Mycobacterium</taxon>
    </lineage>
</organism>
<dbReference type="Proteomes" id="UP000189229">
    <property type="component" value="Unassembled WGS sequence"/>
</dbReference>
<evidence type="ECO:0000313" key="3">
    <source>
        <dbReference type="Proteomes" id="UP000189229"/>
    </source>
</evidence>
<reference evidence="2 3" key="1">
    <citation type="submission" date="2017-02" db="EMBL/GenBank/DDBJ databases">
        <title>Complete genome sequences of Mycobacterium kansasii strains isolated from rhesus macaques.</title>
        <authorList>
            <person name="Panda A."/>
            <person name="Nagaraj S."/>
            <person name="Zhao X."/>
            <person name="Tettelin H."/>
            <person name="Detolla L.J."/>
        </authorList>
    </citation>
    <scope>NUCLEOTIDE SEQUENCE [LARGE SCALE GENOMIC DNA]</scope>
    <source>
        <strain evidence="2 3">11-3813</strain>
    </source>
</reference>
<dbReference type="Pfam" id="PF00934">
    <property type="entry name" value="PE"/>
    <property type="match status" value="1"/>
</dbReference>
<sequence length="187" mass="18522">MLASAAADVDGIAAAIGAASVAAAGPTSNLLAAAGDEVSAATAALFNAYAQEYQAVVRQAAAFQQEFTRTLAVAAGAYAQAEAANAALLNGALNGALSNARTAVTAPIQSLLTSAGVGTGGPSALTAVPAAASQIALIMGGTGNPDPDPKYLNRINVKYIQHLFPGAIPKALFTPEQFWPVTPNSAT</sequence>
<dbReference type="AlphaFoldDB" id="A0A1V3WDS9"/>
<evidence type="ECO:0000259" key="1">
    <source>
        <dbReference type="Pfam" id="PF00934"/>
    </source>
</evidence>
<dbReference type="SUPFAM" id="SSF140459">
    <property type="entry name" value="PE/PPE dimer-like"/>
    <property type="match status" value="1"/>
</dbReference>
<evidence type="ECO:0000313" key="2">
    <source>
        <dbReference type="EMBL" id="OOK64586.1"/>
    </source>
</evidence>
<name>A0A1V3WDS9_MYCKA</name>
<dbReference type="Gene3D" id="1.10.287.850">
    <property type="entry name" value="HP0062-like domain"/>
    <property type="match status" value="1"/>
</dbReference>
<accession>A0A1V3WDS9</accession>
<dbReference type="InterPro" id="IPR038332">
    <property type="entry name" value="PPE_sf"/>
</dbReference>
<feature type="domain" description="PE" evidence="1">
    <location>
        <begin position="1"/>
        <end position="85"/>
    </location>
</feature>
<gene>
    <name evidence="2" type="ORF">BZL30_9121</name>
</gene>
<protein>
    <submittedName>
        <fullName evidence="2">PE family protein</fullName>
    </submittedName>
</protein>